<dbReference type="PANTHER" id="PTHR47431:SF5">
    <property type="entry name" value="ZN(II)2CYS6 TRANSCRIPTION FACTOR (EUROFUNG)"/>
    <property type="match status" value="1"/>
</dbReference>
<protein>
    <submittedName>
        <fullName evidence="2">C6 zinc finger protein</fullName>
    </submittedName>
</protein>
<evidence type="ECO:0000256" key="1">
    <source>
        <dbReference type="SAM" id="MobiDB-lite"/>
    </source>
</evidence>
<dbReference type="Proteomes" id="UP000002624">
    <property type="component" value="Unassembled WGS sequence"/>
</dbReference>
<evidence type="ECO:0000313" key="3">
    <source>
        <dbReference type="Proteomes" id="UP000002624"/>
    </source>
</evidence>
<sequence length="386" mass="42706">MKPQLVALLELDATGKRHVQGKRGGPRKKKVGQSSGLGLEPFPDPSLQEAVFVQFDSLAVPGAGLRHLDFPPQDQSMFDSLRVPVSGGVSPPALAAEPTSPSRVRVYGNEDDILNGYYIFIHQYFPIFPPAHSPITIDRPLDFPGKSSNQKLGMDTPLGYIPKSPISLAISAILALVPHPKDLKPSSPESVRLRRSYAQWFSRASLESVETESEIAESGANPSQALLNEHPIPKRPSLHPHVPVELEAILALLILSVYEYAQRGNLVKMRHRAGQAFVTAMNMSLHALPPEDSIYAEARRRAWWMTVCFAKMTLQYYSVCQGSIVSTTETFSNPVAEISVLMKAPYNHSQRPALRDPLPKFRFGPRLLAAADESPACPYRWDSIYH</sequence>
<evidence type="ECO:0000313" key="2">
    <source>
        <dbReference type="EMBL" id="EER38907.1"/>
    </source>
</evidence>
<feature type="region of interest" description="Disordered" evidence="1">
    <location>
        <begin position="212"/>
        <end position="232"/>
    </location>
</feature>
<feature type="region of interest" description="Disordered" evidence="1">
    <location>
        <begin position="16"/>
        <end position="39"/>
    </location>
</feature>
<dbReference type="PANTHER" id="PTHR47431">
    <property type="entry name" value="ZN(II)2CYS6 TRANSCRIPTION FACTOR (EUROFUNG)-RELATED"/>
    <property type="match status" value="1"/>
</dbReference>
<organism evidence="2 3">
    <name type="scientific">Ajellomyces capsulatus (strain H143)</name>
    <name type="common">Darling's disease fungus</name>
    <name type="synonym">Histoplasma capsulatum</name>
    <dbReference type="NCBI Taxonomy" id="544712"/>
    <lineage>
        <taxon>Eukaryota</taxon>
        <taxon>Fungi</taxon>
        <taxon>Dikarya</taxon>
        <taxon>Ascomycota</taxon>
        <taxon>Pezizomycotina</taxon>
        <taxon>Eurotiomycetes</taxon>
        <taxon>Eurotiomycetidae</taxon>
        <taxon>Onygenales</taxon>
        <taxon>Ajellomycetaceae</taxon>
        <taxon>Histoplasma</taxon>
    </lineage>
</organism>
<gene>
    <name evidence="2" type="ORF">HCDG_06851</name>
</gene>
<dbReference type="STRING" id="544712.C6HKX0"/>
<accession>C6HKX0</accession>
<dbReference type="AlphaFoldDB" id="C6HKX0"/>
<dbReference type="OMA" id="EKNAPIC"/>
<dbReference type="EMBL" id="GG692430">
    <property type="protein sequence ID" value="EER38907.1"/>
    <property type="molecule type" value="Genomic_DNA"/>
</dbReference>
<proteinExistence type="predicted"/>
<name>C6HKX0_AJECH</name>
<dbReference type="HOGENOM" id="CLU_715643_0_0_1"/>
<dbReference type="OrthoDB" id="10250282at2759"/>
<reference evidence="3" key="1">
    <citation type="submission" date="2009-05" db="EMBL/GenBank/DDBJ databases">
        <title>The genome sequence of Ajellomyces capsulatus strain H143.</title>
        <authorList>
            <person name="Champion M."/>
            <person name="Cuomo C.A."/>
            <person name="Ma L.-J."/>
            <person name="Henn M.R."/>
            <person name="Sil A."/>
            <person name="Goldman B."/>
            <person name="Young S.K."/>
            <person name="Kodira C.D."/>
            <person name="Zeng Q."/>
            <person name="Koehrsen M."/>
            <person name="Alvarado L."/>
            <person name="Berlin A.M."/>
            <person name="Borenstein D."/>
            <person name="Chen Z."/>
            <person name="Engels R."/>
            <person name="Freedman E."/>
            <person name="Gellesch M."/>
            <person name="Goldberg J."/>
            <person name="Griggs A."/>
            <person name="Gujja S."/>
            <person name="Heiman D.I."/>
            <person name="Hepburn T.A."/>
            <person name="Howarth C."/>
            <person name="Jen D."/>
            <person name="Larson L."/>
            <person name="Lewis B."/>
            <person name="Mehta T."/>
            <person name="Park D."/>
            <person name="Pearson M."/>
            <person name="Roberts A."/>
            <person name="Saif S."/>
            <person name="Shea T.D."/>
            <person name="Shenoy N."/>
            <person name="Sisk P."/>
            <person name="Stolte C."/>
            <person name="Sykes S."/>
            <person name="Walk T."/>
            <person name="White J."/>
            <person name="Yandava C."/>
            <person name="Klein B."/>
            <person name="McEwen J.G."/>
            <person name="Puccia R."/>
            <person name="Goldman G.H."/>
            <person name="Felipe M.S."/>
            <person name="Nino-Vega G."/>
            <person name="San-Blas G."/>
            <person name="Taylor J.W."/>
            <person name="Mendoza L."/>
            <person name="Galagan J.E."/>
            <person name="Nusbaum C."/>
            <person name="Birren B.W."/>
        </authorList>
    </citation>
    <scope>NUCLEOTIDE SEQUENCE [LARGE SCALE GENOMIC DNA]</scope>
    <source>
        <strain evidence="3">H143</strain>
    </source>
</reference>
<dbReference type="VEuPathDB" id="FungiDB:HCDG_06851"/>
<feature type="compositionally biased region" description="Basic residues" evidence="1">
    <location>
        <begin position="16"/>
        <end position="31"/>
    </location>
</feature>